<keyword evidence="3" id="KW-0645">Protease</keyword>
<dbReference type="RefSeq" id="WP_182669565.1">
    <property type="nucleotide sequence ID" value="NZ_JACHTE010000006.1"/>
</dbReference>
<keyword evidence="3" id="KW-0378">Hydrolase</keyword>
<feature type="transmembrane region" description="Helical" evidence="1">
    <location>
        <begin position="6"/>
        <end position="30"/>
    </location>
</feature>
<accession>A0A7W3U4G7</accession>
<evidence type="ECO:0000256" key="1">
    <source>
        <dbReference type="SAM" id="Phobius"/>
    </source>
</evidence>
<reference evidence="3 4" key="1">
    <citation type="submission" date="2020-07" db="EMBL/GenBank/DDBJ databases">
        <authorList>
            <person name="Xu S."/>
            <person name="Li A."/>
        </authorList>
    </citation>
    <scope>NUCLEOTIDE SEQUENCE [LARGE SCALE GENOMIC DNA]</scope>
    <source>
        <strain evidence="3 4">SG-8</strain>
    </source>
</reference>
<dbReference type="GO" id="GO:0008237">
    <property type="term" value="F:metallopeptidase activity"/>
    <property type="evidence" value="ECO:0007669"/>
    <property type="project" value="UniProtKB-KW"/>
</dbReference>
<feature type="transmembrane region" description="Helical" evidence="1">
    <location>
        <begin position="42"/>
        <end position="62"/>
    </location>
</feature>
<sequence>MSIRLLSLLGFPFAKVLVELVLVIALYGAFPERGGRKWSLRSVVAMLVLGSALVSGWVFSLSPSHNEQASFDPAGPLSGTDLVHLLVGVGVVAPLYEEKLVRFLMLRGLVSLGPVASTLLVSSLFAIAHEKAMVWSFLASVVFCIAAFRGFTSGQRAVAHGLCNLGILAWHLG</sequence>
<keyword evidence="1" id="KW-0472">Membrane</keyword>
<keyword evidence="4" id="KW-1185">Reference proteome</keyword>
<dbReference type="Pfam" id="PF02517">
    <property type="entry name" value="Rce1-like"/>
    <property type="match status" value="1"/>
</dbReference>
<dbReference type="InterPro" id="IPR003675">
    <property type="entry name" value="Rce1/LyrA-like_dom"/>
</dbReference>
<dbReference type="AlphaFoldDB" id="A0A7W3U4G7"/>
<protein>
    <submittedName>
        <fullName evidence="3">CPBP family intramembrane metalloprotease</fullName>
    </submittedName>
</protein>
<keyword evidence="3" id="KW-0482">Metalloprotease</keyword>
<feature type="transmembrane region" description="Helical" evidence="1">
    <location>
        <begin position="133"/>
        <end position="151"/>
    </location>
</feature>
<dbReference type="GO" id="GO:0080120">
    <property type="term" value="P:CAAX-box protein maturation"/>
    <property type="evidence" value="ECO:0007669"/>
    <property type="project" value="UniProtKB-ARBA"/>
</dbReference>
<feature type="domain" description="CAAX prenyl protease 2/Lysostaphin resistance protein A-like" evidence="2">
    <location>
        <begin position="83"/>
        <end position="165"/>
    </location>
</feature>
<evidence type="ECO:0000313" key="4">
    <source>
        <dbReference type="Proteomes" id="UP000552587"/>
    </source>
</evidence>
<evidence type="ECO:0000259" key="2">
    <source>
        <dbReference type="Pfam" id="PF02517"/>
    </source>
</evidence>
<keyword evidence="1" id="KW-1133">Transmembrane helix</keyword>
<organism evidence="3 4">
    <name type="scientific">Marilutibacter penaei</name>
    <dbReference type="NCBI Taxonomy" id="2759900"/>
    <lineage>
        <taxon>Bacteria</taxon>
        <taxon>Pseudomonadati</taxon>
        <taxon>Pseudomonadota</taxon>
        <taxon>Gammaproteobacteria</taxon>
        <taxon>Lysobacterales</taxon>
        <taxon>Lysobacteraceae</taxon>
        <taxon>Marilutibacter</taxon>
    </lineage>
</organism>
<dbReference type="GO" id="GO:0004175">
    <property type="term" value="F:endopeptidase activity"/>
    <property type="evidence" value="ECO:0007669"/>
    <property type="project" value="UniProtKB-ARBA"/>
</dbReference>
<feature type="transmembrane region" description="Helical" evidence="1">
    <location>
        <begin position="74"/>
        <end position="96"/>
    </location>
</feature>
<proteinExistence type="predicted"/>
<dbReference type="GO" id="GO:0006508">
    <property type="term" value="P:proteolysis"/>
    <property type="evidence" value="ECO:0007669"/>
    <property type="project" value="UniProtKB-KW"/>
</dbReference>
<feature type="transmembrane region" description="Helical" evidence="1">
    <location>
        <begin position="108"/>
        <end position="127"/>
    </location>
</feature>
<keyword evidence="1" id="KW-0812">Transmembrane</keyword>
<evidence type="ECO:0000313" key="3">
    <source>
        <dbReference type="EMBL" id="MBB1088796.1"/>
    </source>
</evidence>
<name>A0A7W3U4G7_9GAMM</name>
<dbReference type="Proteomes" id="UP000552587">
    <property type="component" value="Unassembled WGS sequence"/>
</dbReference>
<comment type="caution">
    <text evidence="3">The sequence shown here is derived from an EMBL/GenBank/DDBJ whole genome shotgun (WGS) entry which is preliminary data.</text>
</comment>
<dbReference type="EMBL" id="JACHTE010000006">
    <property type="protein sequence ID" value="MBB1088796.1"/>
    <property type="molecule type" value="Genomic_DNA"/>
</dbReference>
<gene>
    <name evidence="3" type="ORF">H4F99_09865</name>
</gene>